<dbReference type="InterPro" id="IPR006634">
    <property type="entry name" value="TLC-dom"/>
</dbReference>
<keyword evidence="4 5" id="KW-0472">Membrane</keyword>
<feature type="transmembrane region" description="Helical" evidence="7">
    <location>
        <begin position="702"/>
        <end position="727"/>
    </location>
</feature>
<evidence type="ECO:0000256" key="1">
    <source>
        <dbReference type="ARBA" id="ARBA00004141"/>
    </source>
</evidence>
<keyword evidence="3 7" id="KW-1133">Transmembrane helix</keyword>
<accession>A0A0N4ZEX4</accession>
<comment type="subcellular location">
    <subcellularLocation>
        <location evidence="1">Membrane</location>
        <topology evidence="1">Multi-pass membrane protein</topology>
    </subcellularLocation>
</comment>
<evidence type="ECO:0000256" key="4">
    <source>
        <dbReference type="ARBA" id="ARBA00023136"/>
    </source>
</evidence>
<feature type="compositionally biased region" description="Polar residues" evidence="6">
    <location>
        <begin position="798"/>
        <end position="809"/>
    </location>
</feature>
<feature type="transmembrane region" description="Helical" evidence="7">
    <location>
        <begin position="639"/>
        <end position="662"/>
    </location>
</feature>
<dbReference type="GO" id="GO:0071709">
    <property type="term" value="P:membrane assembly"/>
    <property type="evidence" value="ECO:0007669"/>
    <property type="project" value="TreeGrafter"/>
</dbReference>
<keyword evidence="2 5" id="KW-0812">Transmembrane</keyword>
<feature type="transmembrane region" description="Helical" evidence="7">
    <location>
        <begin position="609"/>
        <end position="627"/>
    </location>
</feature>
<dbReference type="Pfam" id="PF03798">
    <property type="entry name" value="TRAM_LAG1_CLN8"/>
    <property type="match status" value="1"/>
</dbReference>
<dbReference type="GO" id="GO:0097035">
    <property type="term" value="P:regulation of membrane lipid distribution"/>
    <property type="evidence" value="ECO:0007669"/>
    <property type="project" value="TreeGrafter"/>
</dbReference>
<dbReference type="GO" id="GO:0055091">
    <property type="term" value="P:phospholipid homeostasis"/>
    <property type="evidence" value="ECO:0007669"/>
    <property type="project" value="TreeGrafter"/>
</dbReference>
<dbReference type="Proteomes" id="UP000038045">
    <property type="component" value="Unplaced"/>
</dbReference>
<evidence type="ECO:0000256" key="6">
    <source>
        <dbReference type="SAM" id="MobiDB-lite"/>
    </source>
</evidence>
<feature type="transmembrane region" description="Helical" evidence="7">
    <location>
        <begin position="668"/>
        <end position="690"/>
    </location>
</feature>
<dbReference type="SMART" id="SM00724">
    <property type="entry name" value="TLC"/>
    <property type="match status" value="1"/>
</dbReference>
<organism evidence="9 10">
    <name type="scientific">Parastrongyloides trichosuri</name>
    <name type="common">Possum-specific nematode worm</name>
    <dbReference type="NCBI Taxonomy" id="131310"/>
    <lineage>
        <taxon>Eukaryota</taxon>
        <taxon>Metazoa</taxon>
        <taxon>Ecdysozoa</taxon>
        <taxon>Nematoda</taxon>
        <taxon>Chromadorea</taxon>
        <taxon>Rhabditida</taxon>
        <taxon>Tylenchina</taxon>
        <taxon>Panagrolaimomorpha</taxon>
        <taxon>Strongyloidoidea</taxon>
        <taxon>Strongyloididae</taxon>
        <taxon>Parastrongyloides</taxon>
    </lineage>
</organism>
<sequence length="809" mass="95325">MYVTYHPLKECVELPDSFLSAIQTFSSSQFYTELLNLLSGVNSEYFYSTVTERYSKISLVPSYSPTFSIKSTYFDVFNFNTQELNKINHILETAAIFHSLLEKCTSTDTNLRDALAELFNDSISQYCLKEYIDALPKDPSLQELFEFSLIWRNRIDYFSHVYTTLYSELGLNILNNLYKEYTSKIETLWESQILKKILNSLFSRFFLQLKEWLLYGRIPNHNKDWIFCKREEIPDCRKWKELIYPKMKLFPISMKYIVNIFEDFLSIGKAQLFLQESNYQTKFKDNVNKMNDLLNEISDPTVFYEIRHRYHLCCTIRKMHDIANRYIIQQIFQDEHLMDHWKAIKSYMLLTDININKKIMNNIDNCIELTVDQIIFNFSKLVNSCDMIRKLRIKPSFNLYTYTNPHASQRNTSAFLIPNLNFITMEPLSVNFSSSLPISIIINEKTLNYLQKIFKLTLSLLAVYTSFEKIYSDIKEAFSCVRKFNNPQLENFPLYRLLIHFKRAEDSQKAELFYVSIVFASLIFFRTTLYSLRWLFFRGHFFRRIITKSSRKQIISKNELHPYFSNVPISKRWRTTNEIVSLLHSVLCGFCTLYVFVEGYESLSDYQYGFSYTGAALCMMSFGYFLSDMIDTIINERSAFKVFELIFHHLLSSIGCFLPFVSGKYMQLVLMGLIMELNSIFLHIRILMIYKSVDKKKMAFKVVSILTVITFIIFRIVPSTYLVTIYIYHFSVGRKETVLGILVIFLIVFGLFISNIVMFIRLIKTDYFKKNGNTFIEEGKTIIEEKTGESQKSKESLTKSQGVKTITKL</sequence>
<reference evidence="10" key="1">
    <citation type="submission" date="2017-02" db="UniProtKB">
        <authorList>
            <consortium name="WormBaseParasite"/>
        </authorList>
    </citation>
    <scope>IDENTIFICATION</scope>
</reference>
<feature type="transmembrane region" description="Helical" evidence="7">
    <location>
        <begin position="739"/>
        <end position="760"/>
    </location>
</feature>
<dbReference type="PANTHER" id="PTHR13439">
    <property type="entry name" value="CT120 PROTEIN"/>
    <property type="match status" value="1"/>
</dbReference>
<dbReference type="GO" id="GO:0007009">
    <property type="term" value="P:plasma membrane organization"/>
    <property type="evidence" value="ECO:0007669"/>
    <property type="project" value="TreeGrafter"/>
</dbReference>
<feature type="domain" description="TLC" evidence="8">
    <location>
        <begin position="570"/>
        <end position="771"/>
    </location>
</feature>
<feature type="compositionally biased region" description="Basic and acidic residues" evidence="6">
    <location>
        <begin position="787"/>
        <end position="797"/>
    </location>
</feature>
<keyword evidence="9" id="KW-1185">Reference proteome</keyword>
<evidence type="ECO:0000256" key="7">
    <source>
        <dbReference type="SAM" id="Phobius"/>
    </source>
</evidence>
<proteinExistence type="predicted"/>
<dbReference type="PANTHER" id="PTHR13439:SF4">
    <property type="entry name" value="TLC DOMAIN-CONTAINING PROTEIN"/>
    <property type="match status" value="1"/>
</dbReference>
<dbReference type="WBParaSite" id="PTRK_0000630700.1">
    <property type="protein sequence ID" value="PTRK_0000630700.1"/>
    <property type="gene ID" value="PTRK_0000630700"/>
</dbReference>
<dbReference type="PROSITE" id="PS50922">
    <property type="entry name" value="TLC"/>
    <property type="match status" value="1"/>
</dbReference>
<evidence type="ECO:0000256" key="2">
    <source>
        <dbReference type="ARBA" id="ARBA00022692"/>
    </source>
</evidence>
<evidence type="ECO:0000256" key="5">
    <source>
        <dbReference type="PROSITE-ProRule" id="PRU00205"/>
    </source>
</evidence>
<evidence type="ECO:0000313" key="9">
    <source>
        <dbReference type="Proteomes" id="UP000038045"/>
    </source>
</evidence>
<evidence type="ECO:0000259" key="8">
    <source>
        <dbReference type="PROSITE" id="PS50922"/>
    </source>
</evidence>
<evidence type="ECO:0000313" key="10">
    <source>
        <dbReference type="WBParaSite" id="PTRK_0000630700.1"/>
    </source>
</evidence>
<dbReference type="AlphaFoldDB" id="A0A0N4ZEX4"/>
<dbReference type="GO" id="GO:0005886">
    <property type="term" value="C:plasma membrane"/>
    <property type="evidence" value="ECO:0007669"/>
    <property type="project" value="TreeGrafter"/>
</dbReference>
<feature type="transmembrane region" description="Helical" evidence="7">
    <location>
        <begin position="579"/>
        <end position="597"/>
    </location>
</feature>
<feature type="transmembrane region" description="Helical" evidence="7">
    <location>
        <begin position="512"/>
        <end position="536"/>
    </location>
</feature>
<protein>
    <submittedName>
        <fullName evidence="10">TLC domain-containing protein</fullName>
    </submittedName>
</protein>
<name>A0A0N4ZEX4_PARTI</name>
<dbReference type="InterPro" id="IPR050846">
    <property type="entry name" value="TLCD"/>
</dbReference>
<evidence type="ECO:0000256" key="3">
    <source>
        <dbReference type="ARBA" id="ARBA00022989"/>
    </source>
</evidence>
<feature type="region of interest" description="Disordered" evidence="6">
    <location>
        <begin position="787"/>
        <end position="809"/>
    </location>
</feature>